<dbReference type="PROSITE" id="PS51707">
    <property type="entry name" value="CYTH"/>
    <property type="match status" value="1"/>
</dbReference>
<dbReference type="Gene3D" id="2.40.320.10">
    <property type="entry name" value="Hypothetical Protein Pfu-838710-001"/>
    <property type="match status" value="1"/>
</dbReference>
<dbReference type="PANTHER" id="PTHR39339:SF1">
    <property type="entry name" value="CHAD DOMAIN-CONTAINING PROTEIN"/>
    <property type="match status" value="1"/>
</dbReference>
<dbReference type="RefSeq" id="WP_090759693.1">
    <property type="nucleotide sequence ID" value="NZ_FNFB01000002.1"/>
</dbReference>
<accession>A0A1G8UD35</accession>
<evidence type="ECO:0000313" key="4">
    <source>
        <dbReference type="Proteomes" id="UP000198683"/>
    </source>
</evidence>
<dbReference type="PROSITE" id="PS51708">
    <property type="entry name" value="CHAD"/>
    <property type="match status" value="1"/>
</dbReference>
<keyword evidence="4" id="KW-1185">Reference proteome</keyword>
<dbReference type="Proteomes" id="UP000198683">
    <property type="component" value="Unassembled WGS sequence"/>
</dbReference>
<dbReference type="InterPro" id="IPR007899">
    <property type="entry name" value="CHAD_dom"/>
</dbReference>
<dbReference type="SMART" id="SM00880">
    <property type="entry name" value="CHAD"/>
    <property type="match status" value="1"/>
</dbReference>
<dbReference type="CDD" id="cd07374">
    <property type="entry name" value="CYTH-like_Pase"/>
    <property type="match status" value="1"/>
</dbReference>
<dbReference type="SUPFAM" id="SSF55154">
    <property type="entry name" value="CYTH-like phosphatases"/>
    <property type="match status" value="1"/>
</dbReference>
<dbReference type="PANTHER" id="PTHR39339">
    <property type="entry name" value="SLR1444 PROTEIN"/>
    <property type="match status" value="1"/>
</dbReference>
<protein>
    <submittedName>
        <fullName evidence="3">CHAD domain-containing protein</fullName>
    </submittedName>
</protein>
<dbReference type="AlphaFoldDB" id="A0A1G8UD35"/>
<dbReference type="OrthoDB" id="9777271at2"/>
<name>A0A1G8UD35_9ACTN</name>
<dbReference type="InterPro" id="IPR038186">
    <property type="entry name" value="CHAD_dom_sf"/>
</dbReference>
<sequence>MGIEIEEKFDVPPDYTIPDLSRLATVEGPKSYELVALYYDTADLRLAARGITLRRRRGGTDPGWHVKLPMGKDARQEITHPLTRSTKVVPQELADLVRAYTRGAELRVVADLTTRRSVTVLRDGDDRLVEIADDRVKGTKYGDDTVIVRWREVEAELLEGGTRELLAKVGKRLRKAGATPSPAASKLARLLEPAPPPVAATVPGSAGEVVIAYLAGQVQALLSQDPRVRRAEEDAVHQMRVASRRLRGTLKAFRSVVTNTDHVQDELRWIATVLGEARDLEVIRARFAGELRDLPPELVVGPVRNRLGHDLLERERQAYGRINEALSGERYYRLLDALDALVATPQLGKAAREPARDKLRDVAEANWRRVTKKYDIAMAVDDLRHREIAMHDVRKAAKRARYTAEALRPILGGRMKRLAKLAERVQEILGAHQDGVVAQETLLKEAEPARRAGEDTFTYGLLVGIERNAADRAYAEFPRVWKKTMKAARKVF</sequence>
<feature type="domain" description="CYTH" evidence="1">
    <location>
        <begin position="2"/>
        <end position="194"/>
    </location>
</feature>
<evidence type="ECO:0000259" key="2">
    <source>
        <dbReference type="PROSITE" id="PS51708"/>
    </source>
</evidence>
<evidence type="ECO:0000313" key="3">
    <source>
        <dbReference type="EMBL" id="SDJ51632.1"/>
    </source>
</evidence>
<dbReference type="Pfam" id="PF01928">
    <property type="entry name" value="CYTH"/>
    <property type="match status" value="1"/>
</dbReference>
<dbReference type="EMBL" id="FNFB01000002">
    <property type="protein sequence ID" value="SDJ51632.1"/>
    <property type="molecule type" value="Genomic_DNA"/>
</dbReference>
<dbReference type="Pfam" id="PF05235">
    <property type="entry name" value="CHAD"/>
    <property type="match status" value="1"/>
</dbReference>
<feature type="domain" description="CHAD" evidence="2">
    <location>
        <begin position="203"/>
        <end position="486"/>
    </location>
</feature>
<dbReference type="SMART" id="SM01118">
    <property type="entry name" value="CYTH"/>
    <property type="match status" value="1"/>
</dbReference>
<gene>
    <name evidence="3" type="ORF">SAMN05421874_10264</name>
</gene>
<evidence type="ECO:0000259" key="1">
    <source>
        <dbReference type="PROSITE" id="PS51707"/>
    </source>
</evidence>
<dbReference type="STRING" id="683260.SAMN05421874_10264"/>
<proteinExistence type="predicted"/>
<dbReference type="InterPro" id="IPR023577">
    <property type="entry name" value="CYTH_domain"/>
</dbReference>
<reference evidence="3 4" key="1">
    <citation type="submission" date="2016-10" db="EMBL/GenBank/DDBJ databases">
        <authorList>
            <person name="de Groot N.N."/>
        </authorList>
    </citation>
    <scope>NUCLEOTIDE SEQUENCE [LARGE SCALE GENOMIC DNA]</scope>
    <source>
        <strain evidence="3 4">CGMCC 4.5681</strain>
    </source>
</reference>
<organism evidence="3 4">
    <name type="scientific">Nonomuraea maritima</name>
    <dbReference type="NCBI Taxonomy" id="683260"/>
    <lineage>
        <taxon>Bacteria</taxon>
        <taxon>Bacillati</taxon>
        <taxon>Actinomycetota</taxon>
        <taxon>Actinomycetes</taxon>
        <taxon>Streptosporangiales</taxon>
        <taxon>Streptosporangiaceae</taxon>
        <taxon>Nonomuraea</taxon>
    </lineage>
</organism>
<dbReference type="Gene3D" id="1.40.20.10">
    <property type="entry name" value="CHAD domain"/>
    <property type="match status" value="1"/>
</dbReference>
<dbReference type="InterPro" id="IPR033469">
    <property type="entry name" value="CYTH-like_dom_sf"/>
</dbReference>